<sequence>MGHIERIAQGTLAAGAALAMSVAPAYAAGETGTASPAAPAAASAPASEVSVLAVPTGCSAWIDWYAGRGRGHLNCVGSGRDVRVTVACGDGSIKRSATGYQYARAECPTGLGGVRVSGAYIS</sequence>
<proteinExistence type="predicted"/>
<evidence type="ECO:0000313" key="3">
    <source>
        <dbReference type="Proteomes" id="UP000095329"/>
    </source>
</evidence>
<name>A0A1D3DV19_9ACTN</name>
<feature type="chain" id="PRO_5008914841" evidence="1">
    <location>
        <begin position="28"/>
        <end position="122"/>
    </location>
</feature>
<dbReference type="RefSeq" id="WP_023588562.1">
    <property type="nucleotide sequence ID" value="NZ_ASHX02000001.1"/>
</dbReference>
<reference evidence="2 3" key="1">
    <citation type="journal article" date="2013" name="Genome Announc.">
        <title>Genome Sequence of Streptomyces violaceusniger Strain SPC6, a Halotolerant Streptomycete That Exhibits Rapid Growth and Development.</title>
        <authorList>
            <person name="Chen X."/>
            <person name="Zhang B."/>
            <person name="Zhang W."/>
            <person name="Wu X."/>
            <person name="Zhang M."/>
            <person name="Chen T."/>
            <person name="Liu G."/>
            <person name="Dyson P."/>
        </authorList>
    </citation>
    <scope>NUCLEOTIDE SEQUENCE [LARGE SCALE GENOMIC DNA]</scope>
    <source>
        <strain evidence="2 3">SPC6</strain>
    </source>
</reference>
<accession>A0A1D3DV19</accession>
<protein>
    <submittedName>
        <fullName evidence="2">Uncharacterized protein</fullName>
    </submittedName>
</protein>
<dbReference type="AlphaFoldDB" id="A0A1D3DV19"/>
<dbReference type="OrthoDB" id="4285968at2"/>
<evidence type="ECO:0000256" key="1">
    <source>
        <dbReference type="SAM" id="SignalP"/>
    </source>
</evidence>
<dbReference type="Proteomes" id="UP000095329">
    <property type="component" value="Unassembled WGS sequence"/>
</dbReference>
<feature type="signal peptide" evidence="1">
    <location>
        <begin position="1"/>
        <end position="27"/>
    </location>
</feature>
<evidence type="ECO:0000313" key="2">
    <source>
        <dbReference type="EMBL" id="OEJ96163.1"/>
    </source>
</evidence>
<gene>
    <name evidence="2" type="ORF">J116_018520</name>
</gene>
<dbReference type="EMBL" id="ASHX02000001">
    <property type="protein sequence ID" value="OEJ96163.1"/>
    <property type="molecule type" value="Genomic_DNA"/>
</dbReference>
<comment type="caution">
    <text evidence="2">The sequence shown here is derived from an EMBL/GenBank/DDBJ whole genome shotgun (WGS) entry which is preliminary data.</text>
</comment>
<keyword evidence="3" id="KW-1185">Reference proteome</keyword>
<organism evidence="2 3">
    <name type="scientific">Streptomyces thermolilacinus SPC6</name>
    <dbReference type="NCBI Taxonomy" id="1306406"/>
    <lineage>
        <taxon>Bacteria</taxon>
        <taxon>Bacillati</taxon>
        <taxon>Actinomycetota</taxon>
        <taxon>Actinomycetes</taxon>
        <taxon>Kitasatosporales</taxon>
        <taxon>Streptomycetaceae</taxon>
        <taxon>Streptomyces</taxon>
    </lineage>
</organism>
<keyword evidence="1" id="KW-0732">Signal</keyword>
<dbReference type="eggNOG" id="ENOG5032JBC">
    <property type="taxonomic scope" value="Bacteria"/>
</dbReference>